<feature type="compositionally biased region" description="Low complexity" evidence="1">
    <location>
        <begin position="239"/>
        <end position="249"/>
    </location>
</feature>
<feature type="compositionally biased region" description="Low complexity" evidence="1">
    <location>
        <begin position="283"/>
        <end position="297"/>
    </location>
</feature>
<feature type="compositionally biased region" description="Basic and acidic residues" evidence="1">
    <location>
        <begin position="302"/>
        <end position="312"/>
    </location>
</feature>
<sequence>MVGPSLPPQHHAWRQGERPGKWTRCSAPTAGACGRVLRRFRAATWTEVSPGAPAPAAPVGLPSRPPSPTSDGEDPAERRRRLRRERHHARMEAGLGRHKRKPDDAPVEPAPPPPQPTRTRAPAPAPEPEVEDLPACRPPPQPTRTRAPAPAPEPEAEEEESKLERSNRMQRERYARRRAAGLVRKRPPPKGPRQPKYPVVPVEEEDAEQRRRRIARERYQERKLAGRGRYPSQRWAVSEAAAGAGLDRAAAGERADGRLRPGRTQSPVRGDGGRPAASTRPEAGTAARGCPATAAAGSRAQETTRELDAPLP</sequence>
<evidence type="ECO:0000313" key="2">
    <source>
        <dbReference type="EMBL" id="CAE4614637.1"/>
    </source>
</evidence>
<organism evidence="2">
    <name type="scientific">Alexandrium monilatum</name>
    <dbReference type="NCBI Taxonomy" id="311494"/>
    <lineage>
        <taxon>Eukaryota</taxon>
        <taxon>Sar</taxon>
        <taxon>Alveolata</taxon>
        <taxon>Dinophyceae</taxon>
        <taxon>Gonyaulacales</taxon>
        <taxon>Pyrocystaceae</taxon>
        <taxon>Alexandrium</taxon>
    </lineage>
</organism>
<feature type="compositionally biased region" description="Basic and acidic residues" evidence="1">
    <location>
        <begin position="162"/>
        <end position="173"/>
    </location>
</feature>
<protein>
    <submittedName>
        <fullName evidence="2">Uncharacterized protein</fullName>
    </submittedName>
</protein>
<feature type="region of interest" description="Disordered" evidence="1">
    <location>
        <begin position="48"/>
        <end position="312"/>
    </location>
</feature>
<name>A0A7S4VJF3_9DINO</name>
<feature type="compositionally biased region" description="Basic residues" evidence="1">
    <location>
        <begin position="78"/>
        <end position="89"/>
    </location>
</feature>
<feature type="compositionally biased region" description="Basic and acidic residues" evidence="1">
    <location>
        <begin position="250"/>
        <end position="259"/>
    </location>
</feature>
<dbReference type="EMBL" id="HBNR01050775">
    <property type="protein sequence ID" value="CAE4614637.1"/>
    <property type="molecule type" value="Transcribed_RNA"/>
</dbReference>
<feature type="region of interest" description="Disordered" evidence="1">
    <location>
        <begin position="1"/>
        <end position="26"/>
    </location>
</feature>
<feature type="compositionally biased region" description="Basic residues" evidence="1">
    <location>
        <begin position="174"/>
        <end position="188"/>
    </location>
</feature>
<dbReference type="AlphaFoldDB" id="A0A7S4VJF3"/>
<proteinExistence type="predicted"/>
<evidence type="ECO:0000256" key="1">
    <source>
        <dbReference type="SAM" id="MobiDB-lite"/>
    </source>
</evidence>
<gene>
    <name evidence="2" type="ORF">AMON00008_LOCUS35521</name>
</gene>
<reference evidence="2" key="1">
    <citation type="submission" date="2021-01" db="EMBL/GenBank/DDBJ databases">
        <authorList>
            <person name="Corre E."/>
            <person name="Pelletier E."/>
            <person name="Niang G."/>
            <person name="Scheremetjew M."/>
            <person name="Finn R."/>
            <person name="Kale V."/>
            <person name="Holt S."/>
            <person name="Cochrane G."/>
            <person name="Meng A."/>
            <person name="Brown T."/>
            <person name="Cohen L."/>
        </authorList>
    </citation>
    <scope>NUCLEOTIDE SEQUENCE</scope>
    <source>
        <strain evidence="2">CCMP3105</strain>
    </source>
</reference>
<accession>A0A7S4VJF3</accession>